<evidence type="ECO:0000256" key="1">
    <source>
        <dbReference type="SAM" id="Phobius"/>
    </source>
</evidence>
<sequence length="677" mass="74409">MAEGSWAKYAVIGILAIIGIVAALVLFGVVELPATTAPSTGPGDGGFQEEPGDLSWIFVLIFVVLLIGGLWKGGRAIATWLRRRRGEARRVKEEVAAKVSSKDYGRVSGTVLSSNMQKTGNPFPPDGAKVIFKNKVTGEESFAMVNKKGEYTKPLPPGSYDAFVADMNISIGPENYRIHKTSGVDVEKLDVEVLKRRETVANFTVTTDAVSAQAQAATAPVAAPLAAYSITAETTPPDLTNINAGSQVSIKYIVLKGDDPADGIKIDFTKSGPTGIALNRTNTDTNPSGEAGVQLTTSKTPGEIIVEARAKDPTGKEISPYPLAVRVATRGALILNIKITDNDRPANVIKPKDPVYEDMRLKVIVWVSDEKNNKVAQKVRIKTDDTEHSISDHDIWNIPDNGQLEIPSVTSLPDPFKPKNVKTPQLLIKAVYEGTNHPLPARRWVSDDINEAQPLAPENGVYKLSFKIEKIKAKGRPKTFEKAEEAIIPAHLQDPPLKIVIFEKFKRRGSPPHHSGRFYLSSYLRKRHISGENVMIALLTNPDPGLIGPPEKGGYRLPAGNEAKYLWITDKARRRPEYVDPDDIINEDDIEKLRDKINAFFTEKGENAVVYIETFKTVEKKGDGPVIRMLKDIVGQSAIFKGIFLINYGKQAGEITLAYEKELRELATNDKCIVEWY</sequence>
<proteinExistence type="predicted"/>
<dbReference type="EMBL" id="DVAB01000042">
    <property type="protein sequence ID" value="HIK00888.1"/>
    <property type="molecule type" value="Genomic_DNA"/>
</dbReference>
<comment type="caution">
    <text evidence="2">The sequence shown here is derived from an EMBL/GenBank/DDBJ whole genome shotgun (WGS) entry which is preliminary data.</text>
</comment>
<dbReference type="SUPFAM" id="SSF49373">
    <property type="entry name" value="Invasin/intimin cell-adhesion fragments"/>
    <property type="match status" value="1"/>
</dbReference>
<feature type="transmembrane region" description="Helical" evidence="1">
    <location>
        <begin position="12"/>
        <end position="34"/>
    </location>
</feature>
<protein>
    <submittedName>
        <fullName evidence="2">Carboxypeptidase regulatory-like domain-containing protein</fullName>
    </submittedName>
</protein>
<keyword evidence="3" id="KW-1185">Reference proteome</keyword>
<dbReference type="AlphaFoldDB" id="A0A832V263"/>
<evidence type="ECO:0000313" key="3">
    <source>
        <dbReference type="Proteomes" id="UP000646946"/>
    </source>
</evidence>
<organism evidence="2 3">
    <name type="scientific">Candidatus Naiadarchaeum limnaeum</name>
    <dbReference type="NCBI Taxonomy" id="2756139"/>
    <lineage>
        <taxon>Archaea</taxon>
        <taxon>Candidatus Undinarchaeota</taxon>
        <taxon>Candidatus Undinarchaeia</taxon>
        <taxon>Candidatus Naiadarchaeales</taxon>
        <taxon>Candidatus Naiadarchaeaceae</taxon>
        <taxon>Candidatus Naiadarchaeum</taxon>
    </lineage>
</organism>
<reference evidence="2 3" key="1">
    <citation type="journal article" name="Nat. Commun.">
        <title>Undinarchaeota illuminate DPANN phylogeny and the impact of gene transfer on archaeal evolution.</title>
        <authorList>
            <person name="Dombrowski N."/>
            <person name="Williams T.A."/>
            <person name="Sun J."/>
            <person name="Woodcroft B.J."/>
            <person name="Lee J.H."/>
            <person name="Minh B.Q."/>
            <person name="Rinke C."/>
            <person name="Spang A."/>
        </authorList>
    </citation>
    <scope>NUCLEOTIDE SEQUENCE [LARGE SCALE GENOMIC DNA]</scope>
    <source>
        <strain evidence="2">MAG_bin1129</strain>
    </source>
</reference>
<gene>
    <name evidence="2" type="ORF">H1016_05130</name>
</gene>
<dbReference type="Gene3D" id="2.60.40.10">
    <property type="entry name" value="Immunoglobulins"/>
    <property type="match status" value="1"/>
</dbReference>
<keyword evidence="1" id="KW-0472">Membrane</keyword>
<name>A0A832V263_9ARCH</name>
<dbReference type="InterPro" id="IPR008964">
    <property type="entry name" value="Invasin/intimin_cell_adhesion"/>
</dbReference>
<dbReference type="InterPro" id="IPR013783">
    <property type="entry name" value="Ig-like_fold"/>
</dbReference>
<keyword evidence="1" id="KW-1133">Transmembrane helix</keyword>
<evidence type="ECO:0000313" key="2">
    <source>
        <dbReference type="EMBL" id="HIK00888.1"/>
    </source>
</evidence>
<keyword evidence="1" id="KW-0812">Transmembrane</keyword>
<feature type="transmembrane region" description="Helical" evidence="1">
    <location>
        <begin position="54"/>
        <end position="74"/>
    </location>
</feature>
<accession>A0A832V263</accession>
<dbReference type="Proteomes" id="UP000646946">
    <property type="component" value="Unassembled WGS sequence"/>
</dbReference>
<dbReference type="GO" id="GO:0004180">
    <property type="term" value="F:carboxypeptidase activity"/>
    <property type="evidence" value="ECO:0007669"/>
    <property type="project" value="UniProtKB-KW"/>
</dbReference>